<dbReference type="PROSITE" id="PS52050">
    <property type="entry name" value="WYL"/>
    <property type="match status" value="2"/>
</dbReference>
<evidence type="ECO:0000313" key="5">
    <source>
        <dbReference type="Proteomes" id="UP001484097"/>
    </source>
</evidence>
<evidence type="ECO:0000259" key="3">
    <source>
        <dbReference type="Pfam" id="PF25583"/>
    </source>
</evidence>
<evidence type="ECO:0000313" key="4">
    <source>
        <dbReference type="EMBL" id="MEO9246137.1"/>
    </source>
</evidence>
<dbReference type="RefSeq" id="WP_309809663.1">
    <property type="nucleotide sequence ID" value="NZ_JBDXMX010000001.1"/>
</dbReference>
<dbReference type="Pfam" id="PF19187">
    <property type="entry name" value="HTH_PafC"/>
    <property type="match status" value="1"/>
</dbReference>
<dbReference type="InterPro" id="IPR043839">
    <property type="entry name" value="PafC_HTH"/>
</dbReference>
<dbReference type="Pfam" id="PF25583">
    <property type="entry name" value="WCX"/>
    <property type="match status" value="1"/>
</dbReference>
<dbReference type="PANTHER" id="PTHR34580:SF1">
    <property type="entry name" value="PROTEIN PAFC"/>
    <property type="match status" value="1"/>
</dbReference>
<comment type="caution">
    <text evidence="4">The sequence shown here is derived from an EMBL/GenBank/DDBJ whole genome shotgun (WGS) entry which is preliminary data.</text>
</comment>
<dbReference type="InterPro" id="IPR057727">
    <property type="entry name" value="WCX_dom"/>
</dbReference>
<gene>
    <name evidence="4" type="ORF">ABDK96_00365</name>
</gene>
<feature type="domain" description="WCX" evidence="3">
    <location>
        <begin position="596"/>
        <end position="668"/>
    </location>
</feature>
<dbReference type="Proteomes" id="UP001484097">
    <property type="component" value="Unassembled WGS sequence"/>
</dbReference>
<accession>A0ABV0ID95</accession>
<keyword evidence="5" id="KW-1185">Reference proteome</keyword>
<sequence length="692" mass="75281">MSAASPARSTERIVSLLWVLLAGGRRGVTRDYLVKAVDAYALSTSPAALEKMFTRDKEVLRGIGVPLEAFTVQDETGFESSDPVADTRYRIDEDRMYLPTVPFSNGERLALMRAESAWAGSDLGHAVVRALGRVDAGEDWLDTRSASDHEAFGVRLAGADRYLTELGDVVRDQAVIRFSYRKVHADRPEVRTVRAWALTNPTGVWYLVGWDLDRGEQRTFRLTRIESDPVVVTGSRGIGPAPSRPADLDLAAVRAAVSGERTPASTRLRLAAGRAVQLRLGAEVLASEPDADLVRVTYTRPAEMAGSIAAAGPLATVPDADDPLHAAVVALLDAALAAHAAPAPDVTLTAPRRRRNRRSDRDRVAAVVDAIGLANRRDGIGRAELAERLNVRDGELDALLNELWFCGMPERQFAGQQFEVHEQGGRIRITQAERLSGPLRLSVPEAAALVIGLRAAAGIPGLTDQERRDTDSALHKILEASGPEVHQAGEGIVAGFDVGPHAALAGRLHAAVRERRLVRFRYHAAATDESTQRTVEPLRLTAESGHGYLQAWCRTSDGLRNFRLDRIDALEETGEGFEPREAPPSDHLFRSRGDETTVTVHFAHRIRDLVPGFDPARTATLEDGSVVAEIRLARPDYAHAQAARFGGEFRVLAPQHLAESTVDWLRRARAGYVTDCSSPRDGTTARRPDGVA</sequence>
<dbReference type="InterPro" id="IPR051534">
    <property type="entry name" value="CBASS_pafABC_assoc_protein"/>
</dbReference>
<feature type="domain" description="WYL" evidence="1">
    <location>
        <begin position="507"/>
        <end position="571"/>
    </location>
</feature>
<feature type="domain" description="WYL" evidence="1">
    <location>
        <begin position="162"/>
        <end position="227"/>
    </location>
</feature>
<dbReference type="Pfam" id="PF13280">
    <property type="entry name" value="WYL"/>
    <property type="match status" value="2"/>
</dbReference>
<name>A0ABV0ID95_9MICC</name>
<organism evidence="4 5">
    <name type="scientific">Citricoccus nitrophenolicus</name>
    <dbReference type="NCBI Taxonomy" id="863575"/>
    <lineage>
        <taxon>Bacteria</taxon>
        <taxon>Bacillati</taxon>
        <taxon>Actinomycetota</taxon>
        <taxon>Actinomycetes</taxon>
        <taxon>Micrococcales</taxon>
        <taxon>Micrococcaceae</taxon>
        <taxon>Citricoccus</taxon>
    </lineage>
</organism>
<evidence type="ECO:0000259" key="1">
    <source>
        <dbReference type="Pfam" id="PF13280"/>
    </source>
</evidence>
<reference evidence="4 5" key="1">
    <citation type="submission" date="2024-05" db="EMBL/GenBank/DDBJ databases">
        <authorList>
            <person name="Yi C."/>
        </authorList>
    </citation>
    <scope>NUCLEOTIDE SEQUENCE [LARGE SCALE GENOMIC DNA]</scope>
    <source>
        <strain evidence="4 5">XS13</strain>
    </source>
</reference>
<dbReference type="EMBL" id="JBDXMX010000001">
    <property type="protein sequence ID" value="MEO9246137.1"/>
    <property type="molecule type" value="Genomic_DNA"/>
</dbReference>
<feature type="domain" description="PafC HTH" evidence="2">
    <location>
        <begin position="362"/>
        <end position="477"/>
    </location>
</feature>
<proteinExistence type="predicted"/>
<protein>
    <submittedName>
        <fullName evidence="4">WYL domain-containing protein</fullName>
    </submittedName>
</protein>
<dbReference type="PANTHER" id="PTHR34580">
    <property type="match status" value="1"/>
</dbReference>
<evidence type="ECO:0000259" key="2">
    <source>
        <dbReference type="Pfam" id="PF19187"/>
    </source>
</evidence>
<dbReference type="InterPro" id="IPR026881">
    <property type="entry name" value="WYL_dom"/>
</dbReference>